<keyword evidence="1" id="KW-0378">Hydrolase</keyword>
<dbReference type="AlphaFoldDB" id="A0A059ZYE3"/>
<evidence type="ECO:0000256" key="2">
    <source>
        <dbReference type="SAM" id="MobiDB-lite"/>
    </source>
</evidence>
<dbReference type="InterPro" id="IPR007312">
    <property type="entry name" value="Phosphoesterase"/>
</dbReference>
<dbReference type="Proteomes" id="UP000005522">
    <property type="component" value="Chromosome"/>
</dbReference>
<dbReference type="PROSITE" id="PS51257">
    <property type="entry name" value="PROKAR_LIPOPROTEIN"/>
    <property type="match status" value="1"/>
</dbReference>
<dbReference type="Gene3D" id="2.130.10.10">
    <property type="entry name" value="YVTN repeat-like/Quinoprotein amine dehydrogenase"/>
    <property type="match status" value="2"/>
</dbReference>
<evidence type="ECO:0000313" key="4">
    <source>
        <dbReference type="EMBL" id="AIA55021.1"/>
    </source>
</evidence>
<keyword evidence="3" id="KW-0732">Signal</keyword>
<organism evidence="4 5">
    <name type="scientific">Acidithiobacillus caldus (strain ATCC 51756 / DSM 8584 / KU)</name>
    <dbReference type="NCBI Taxonomy" id="637389"/>
    <lineage>
        <taxon>Bacteria</taxon>
        <taxon>Pseudomonadati</taxon>
        <taxon>Pseudomonadota</taxon>
        <taxon>Acidithiobacillia</taxon>
        <taxon>Acidithiobacillales</taxon>
        <taxon>Acidithiobacillaceae</taxon>
        <taxon>Acidithiobacillus</taxon>
    </lineage>
</organism>
<dbReference type="RefSeq" id="WP_004871796.1">
    <property type="nucleotide sequence ID" value="NZ_CP005986.1"/>
</dbReference>
<dbReference type="HOGENOM" id="CLU_012789_0_0_6"/>
<dbReference type="GO" id="GO:0016788">
    <property type="term" value="F:hydrolase activity, acting on ester bonds"/>
    <property type="evidence" value="ECO:0007669"/>
    <property type="project" value="InterPro"/>
</dbReference>
<evidence type="ECO:0000256" key="1">
    <source>
        <dbReference type="ARBA" id="ARBA00022801"/>
    </source>
</evidence>
<name>A0A059ZYE3_ACICK</name>
<feature type="signal peptide" evidence="3">
    <location>
        <begin position="1"/>
        <end position="23"/>
    </location>
</feature>
<feature type="chain" id="PRO_5001581944" description="Phosphoesterase" evidence="3">
    <location>
        <begin position="24"/>
        <end position="933"/>
    </location>
</feature>
<reference evidence="4 5" key="1">
    <citation type="journal article" date="2009" name="J. Bacteriol.">
        <title>Draft genome sequence of the extremely acidophilic bacterium Acidithiobacillus caldus ATCC 51756 reveals metabolic versatility in the genus Acidithiobacillus.</title>
        <authorList>
            <person name="Valdes J."/>
            <person name="Quatrini R."/>
            <person name="Hallberg K."/>
            <person name="Dopson M."/>
            <person name="Valenzuela P.D."/>
            <person name="Holmes D.S."/>
        </authorList>
    </citation>
    <scope>NUCLEOTIDE SEQUENCE [LARGE SCALE GENOMIC DNA]</scope>
    <source>
        <strain evidence="5">ATCC 51756 / DSM 8584 / KU</strain>
    </source>
</reference>
<dbReference type="KEGG" id="acz:Acaty_c1151"/>
<dbReference type="Gene3D" id="3.40.720.10">
    <property type="entry name" value="Alkaline Phosphatase, subunit A"/>
    <property type="match status" value="2"/>
</dbReference>
<evidence type="ECO:0000313" key="5">
    <source>
        <dbReference type="Proteomes" id="UP000005522"/>
    </source>
</evidence>
<evidence type="ECO:0008006" key="6">
    <source>
        <dbReference type="Google" id="ProtNLM"/>
    </source>
</evidence>
<feature type="compositionally biased region" description="Polar residues" evidence="2">
    <location>
        <begin position="41"/>
        <end position="56"/>
    </location>
</feature>
<sequence length="933" mass="102316">MGAARSFLGALVVALSLTGCAHVAVPKAPEQPAPMAFAEPQPTTSATTSARPLSQRLPTGQVVRPAGDAVVWGDKALENHVVDLALSPDGRQVAVLGRFDVTLLDASSHEILASYALATDVQGLGTYGGVVWSSDGSEFYVPVSQTDRKFKTPSDGAILGFRPERDAQGRWRLPLPRFVAVFPPERDRPALPTALTWAADGRHLMVALNGHAAIARVDPQTGRIQRLPLEQGRWPSSLTEKEGRIFVSEWAGLPPKDLRETGFGGWNDYALKLQESVLVDGKTDVTREGFVEVLDTQGHSLKRLSVGLSPIGLAHHPKRPFVYVADAGSDTVTVIDAKSLAVVERIPMGLPGTAYGVVPTTILPSADGEHILVALGRLNALAWVRLARGSGGDAAGSSRVEGYIPVGEYPTGLAWADSGRVLWVANLEGFGPYATIASGFDKAFRSDYPRPGEREGFSTDGNYNAHRQQNVLSVLPWPPSAAQLAQWTQEVTADRFLRAAQRNAEALRAAPRPGIPPRPIPERLGEPSVFRHVVYIIKENRTYDQVLGDLPQGQGDPRLTVFGRSITPNHHALAEEFALLDQYYLPAKSSAEGHPWATTAFLSDYVERNVRAWFRGYPHTILDALVPPKTGYLWDAALAKGLDVRIYGEATLPVMAQKNLTWLDLWQLREEHTLPAGLGVEGTIPSVLQHSNPRYPGEDYRFSDQLRADLFLEDLARFEAQGKMPNLLILALPNDHTAGMKPYFPQPQAMMADNDLALGRIVEALSRSRFWPETAIFVTEDDAQDGWDHLSPFRSLGYVISPYSRLGRVEHHFYSQLDLLRTMEQILGIAPMNLMDLAARPMAELFADRADLRPYRLRPATLPLDTMNPAAPLATQRAPYGDPLGRELYGKALKMAARIDDPDQDELMNRMIWYAVKGPAPYPGPVQGMVTKD</sequence>
<evidence type="ECO:0000256" key="3">
    <source>
        <dbReference type="SAM" id="SignalP"/>
    </source>
</evidence>
<dbReference type="SUPFAM" id="SSF82171">
    <property type="entry name" value="DPP6 N-terminal domain-like"/>
    <property type="match status" value="1"/>
</dbReference>
<protein>
    <recommendedName>
        <fullName evidence="6">Phosphoesterase</fullName>
    </recommendedName>
</protein>
<dbReference type="InterPro" id="IPR017850">
    <property type="entry name" value="Alkaline_phosphatase_core_sf"/>
</dbReference>
<dbReference type="eggNOG" id="COG3511">
    <property type="taxonomic scope" value="Bacteria"/>
</dbReference>
<dbReference type="InterPro" id="IPR011964">
    <property type="entry name" value="YVTN_b-propeller_repeat"/>
</dbReference>
<dbReference type="PANTHER" id="PTHR47197">
    <property type="entry name" value="PROTEIN NIRF"/>
    <property type="match status" value="1"/>
</dbReference>
<dbReference type="PANTHER" id="PTHR47197:SF3">
    <property type="entry name" value="DIHYDRO-HEME D1 DEHYDROGENASE"/>
    <property type="match status" value="1"/>
</dbReference>
<accession>A0A059ZYE3</accession>
<dbReference type="NCBIfam" id="TIGR02276">
    <property type="entry name" value="beta_rpt_yvtn"/>
    <property type="match status" value="1"/>
</dbReference>
<dbReference type="SUPFAM" id="SSF53649">
    <property type="entry name" value="Alkaline phosphatase-like"/>
    <property type="match status" value="1"/>
</dbReference>
<gene>
    <name evidence="4" type="ORF">Acaty_c1151</name>
</gene>
<dbReference type="Pfam" id="PF04185">
    <property type="entry name" value="Phosphoesterase"/>
    <property type="match status" value="1"/>
</dbReference>
<dbReference type="InterPro" id="IPR015943">
    <property type="entry name" value="WD40/YVTN_repeat-like_dom_sf"/>
</dbReference>
<dbReference type="InterPro" id="IPR051200">
    <property type="entry name" value="Host-pathogen_enzymatic-act"/>
</dbReference>
<feature type="region of interest" description="Disordered" evidence="2">
    <location>
        <begin position="32"/>
        <end position="56"/>
    </location>
</feature>
<dbReference type="eggNOG" id="COG3391">
    <property type="taxonomic scope" value="Bacteria"/>
</dbReference>
<proteinExistence type="predicted"/>
<dbReference type="EMBL" id="CP005986">
    <property type="protein sequence ID" value="AIA55021.1"/>
    <property type="molecule type" value="Genomic_DNA"/>
</dbReference>